<dbReference type="InterPro" id="IPR037523">
    <property type="entry name" value="VOC_core"/>
</dbReference>
<dbReference type="PANTHER" id="PTHR36503">
    <property type="entry name" value="BLR2520 PROTEIN"/>
    <property type="match status" value="1"/>
</dbReference>
<dbReference type="CDD" id="cd07251">
    <property type="entry name" value="VOC_like"/>
    <property type="match status" value="1"/>
</dbReference>
<dbReference type="AlphaFoldDB" id="A0A556AZ17"/>
<sequence>MEQRVSVITLPVADVVRARAFYCEGLGWSPAHAGDGVVFFQCNGFVFALWQREDFLADIGAHALAPGYRMALAHNLRSRAEVDRLLATAEAAGARILRAAHEQPWGGYSGYFADPDDHVWEVAHNPVWPISPEGNVSYAG</sequence>
<accession>A0A556AZ17</accession>
<dbReference type="Proteomes" id="UP000318405">
    <property type="component" value="Unassembled WGS sequence"/>
</dbReference>
<comment type="caution">
    <text evidence="2">The sequence shown here is derived from an EMBL/GenBank/DDBJ whole genome shotgun (WGS) entry which is preliminary data.</text>
</comment>
<keyword evidence="3" id="KW-1185">Reference proteome</keyword>
<dbReference type="OrthoDB" id="9797663at2"/>
<dbReference type="SUPFAM" id="SSF54593">
    <property type="entry name" value="Glyoxalase/Bleomycin resistance protein/Dihydroxybiphenyl dioxygenase"/>
    <property type="match status" value="1"/>
</dbReference>
<dbReference type="PANTHER" id="PTHR36503:SF1">
    <property type="entry name" value="BLR2520 PROTEIN"/>
    <property type="match status" value="1"/>
</dbReference>
<dbReference type="RefSeq" id="WP_143947210.1">
    <property type="nucleotide sequence ID" value="NZ_BAABMB010000004.1"/>
</dbReference>
<reference evidence="2 3" key="1">
    <citation type="submission" date="2019-07" db="EMBL/GenBank/DDBJ databases">
        <title>Qingshengfaniella alkalisoli gen. nov., sp. nov., isolated from saline soil.</title>
        <authorList>
            <person name="Xu L."/>
            <person name="Huang X.-X."/>
            <person name="Sun J.-Q."/>
        </authorList>
    </citation>
    <scope>NUCLEOTIDE SEQUENCE [LARGE SCALE GENOMIC DNA]</scope>
    <source>
        <strain evidence="2 3">DSM 27279</strain>
    </source>
</reference>
<dbReference type="InterPro" id="IPR029068">
    <property type="entry name" value="Glyas_Bleomycin-R_OHBP_Dase"/>
</dbReference>
<evidence type="ECO:0000313" key="2">
    <source>
        <dbReference type="EMBL" id="TSH97685.1"/>
    </source>
</evidence>
<protein>
    <submittedName>
        <fullName evidence="2">VOC family protein</fullName>
    </submittedName>
</protein>
<evidence type="ECO:0000313" key="3">
    <source>
        <dbReference type="Proteomes" id="UP000318405"/>
    </source>
</evidence>
<dbReference type="EMBL" id="VLTJ01000008">
    <property type="protein sequence ID" value="TSH97685.1"/>
    <property type="molecule type" value="Genomic_DNA"/>
</dbReference>
<evidence type="ECO:0000259" key="1">
    <source>
        <dbReference type="PROSITE" id="PS51819"/>
    </source>
</evidence>
<organism evidence="2 3">
    <name type="scientific">Verticiella sediminum</name>
    <dbReference type="NCBI Taxonomy" id="1247510"/>
    <lineage>
        <taxon>Bacteria</taxon>
        <taxon>Pseudomonadati</taxon>
        <taxon>Pseudomonadota</taxon>
        <taxon>Betaproteobacteria</taxon>
        <taxon>Burkholderiales</taxon>
        <taxon>Alcaligenaceae</taxon>
        <taxon>Verticiella</taxon>
    </lineage>
</organism>
<gene>
    <name evidence="2" type="ORF">FOZ76_05895</name>
</gene>
<name>A0A556AZ17_9BURK</name>
<dbReference type="InterPro" id="IPR004360">
    <property type="entry name" value="Glyas_Fos-R_dOase_dom"/>
</dbReference>
<dbReference type="Gene3D" id="3.10.180.10">
    <property type="entry name" value="2,3-Dihydroxybiphenyl 1,2-Dioxygenase, domain 1"/>
    <property type="match status" value="1"/>
</dbReference>
<dbReference type="PROSITE" id="PS51819">
    <property type="entry name" value="VOC"/>
    <property type="match status" value="1"/>
</dbReference>
<proteinExistence type="predicted"/>
<dbReference type="Pfam" id="PF00903">
    <property type="entry name" value="Glyoxalase"/>
    <property type="match status" value="1"/>
</dbReference>
<feature type="domain" description="VOC" evidence="1">
    <location>
        <begin position="4"/>
        <end position="125"/>
    </location>
</feature>